<accession>A0A2T7NWT6</accession>
<evidence type="ECO:0000256" key="5">
    <source>
        <dbReference type="ARBA" id="ARBA00023326"/>
    </source>
</evidence>
<organism evidence="8 9">
    <name type="scientific">Pomacea canaliculata</name>
    <name type="common">Golden apple snail</name>
    <dbReference type="NCBI Taxonomy" id="400727"/>
    <lineage>
        <taxon>Eukaryota</taxon>
        <taxon>Metazoa</taxon>
        <taxon>Spiralia</taxon>
        <taxon>Lophotrochozoa</taxon>
        <taxon>Mollusca</taxon>
        <taxon>Gastropoda</taxon>
        <taxon>Caenogastropoda</taxon>
        <taxon>Architaenioglossa</taxon>
        <taxon>Ampullarioidea</taxon>
        <taxon>Ampullariidae</taxon>
        <taxon>Pomacea</taxon>
    </lineage>
</organism>
<comment type="caution">
    <text evidence="8">The sequence shown here is derived from an EMBL/GenBank/DDBJ whole genome shotgun (WGS) entry which is preliminary data.</text>
</comment>
<dbReference type="InterPro" id="IPR017853">
    <property type="entry name" value="GH"/>
</dbReference>
<feature type="chain" id="PRO_5015725533" description="GH10 domain-containing protein" evidence="6">
    <location>
        <begin position="25"/>
        <end position="557"/>
    </location>
</feature>
<evidence type="ECO:0000256" key="1">
    <source>
        <dbReference type="ARBA" id="ARBA00007495"/>
    </source>
</evidence>
<dbReference type="SUPFAM" id="SSF51445">
    <property type="entry name" value="(Trans)glycosidases"/>
    <property type="match status" value="1"/>
</dbReference>
<evidence type="ECO:0000256" key="3">
    <source>
        <dbReference type="ARBA" id="ARBA00022801"/>
    </source>
</evidence>
<evidence type="ECO:0000313" key="9">
    <source>
        <dbReference type="Proteomes" id="UP000245119"/>
    </source>
</evidence>
<evidence type="ECO:0000259" key="7">
    <source>
        <dbReference type="PROSITE" id="PS51760"/>
    </source>
</evidence>
<keyword evidence="3" id="KW-0378">Hydrolase</keyword>
<dbReference type="InterPro" id="IPR001000">
    <property type="entry name" value="GH10_dom"/>
</dbReference>
<dbReference type="SUPFAM" id="SSF49785">
    <property type="entry name" value="Galactose-binding domain-like"/>
    <property type="match status" value="1"/>
</dbReference>
<keyword evidence="2" id="KW-0677">Repeat</keyword>
<dbReference type="GO" id="GO:0031176">
    <property type="term" value="F:endo-1,4-beta-xylanase activity"/>
    <property type="evidence" value="ECO:0007669"/>
    <property type="project" value="UniProtKB-ARBA"/>
</dbReference>
<keyword evidence="5" id="KW-0624">Polysaccharide degradation</keyword>
<reference evidence="8 9" key="1">
    <citation type="submission" date="2018-04" db="EMBL/GenBank/DDBJ databases">
        <title>The genome of golden apple snail Pomacea canaliculata provides insight into stress tolerance and invasive adaptation.</title>
        <authorList>
            <person name="Liu C."/>
            <person name="Liu B."/>
            <person name="Ren Y."/>
            <person name="Zhang Y."/>
            <person name="Wang H."/>
            <person name="Li S."/>
            <person name="Jiang F."/>
            <person name="Yin L."/>
            <person name="Zhang G."/>
            <person name="Qian W."/>
            <person name="Fan W."/>
        </authorList>
    </citation>
    <scope>NUCLEOTIDE SEQUENCE [LARGE SCALE GENOMIC DNA]</scope>
    <source>
        <strain evidence="8">SZHN2017</strain>
        <tissue evidence="8">Muscle</tissue>
    </source>
</reference>
<evidence type="ECO:0000313" key="8">
    <source>
        <dbReference type="EMBL" id="PVD25617.1"/>
    </source>
</evidence>
<dbReference type="InterPro" id="IPR003305">
    <property type="entry name" value="CenC_carb-bd"/>
</dbReference>
<dbReference type="InterPro" id="IPR044846">
    <property type="entry name" value="GH10"/>
</dbReference>
<feature type="domain" description="GH10" evidence="7">
    <location>
        <begin position="215"/>
        <end position="495"/>
    </location>
</feature>
<dbReference type="Gene3D" id="2.60.120.260">
    <property type="entry name" value="Galactose-binding domain-like"/>
    <property type="match status" value="1"/>
</dbReference>
<sequence>MWTPVDLWTRTSVLLVVLSCLVGGEQLLNGGFESLNNWNCGGLKCELVAPGDSRFGSHSLKAFGRTQTYHGPSQPVNLKPGTYYKVQSYVKLLNQLPNHIGHTIMLEISVRGTVSTVHSVQLTGSQTDFITGAVRNLLTVADGWVLMQGDFLTPNKAISAATFYYQGPEAGVEFLVDQASMVEVNVNADNWRQRTDAVINRIRKNVTTASGIAPHDVRIEVKQTKKSFPFGSAVSAYKYTDSAQQKYRDWIHTHLNWAVIENALKWDFLEPTQSYDNYVPSYVRGQTGNQLRDTVRKHIQWTCQLTRGLVQHWDVNNENLHGSWYQRTLHDINYDLELFREAHAADPNVHLFLNDYGVVMYGDSTGTVFYLRNNAYLAQAHKFKAANVNIYGVGAQCHMPAETEPSPTMIKYRLDTLAQAGLPIWATELTVEVADEHKRADHYERALRALYGHEAVEGILFWGFWDQAHYAGEKSALVRGNNLDLTEAGRRVLDLLENQWMTHESHTLSTANQQFTVRGFHGDYQISVFYQNHELTALRQTFSLGKTAHPVTINVHT</sequence>
<dbReference type="InterPro" id="IPR008979">
    <property type="entry name" value="Galactose-bd-like_sf"/>
</dbReference>
<dbReference type="EMBL" id="PZQS01000008">
    <property type="protein sequence ID" value="PVD25617.1"/>
    <property type="molecule type" value="Genomic_DNA"/>
</dbReference>
<keyword evidence="4" id="KW-0119">Carbohydrate metabolism</keyword>
<dbReference type="Proteomes" id="UP000245119">
    <property type="component" value="Linkage Group LG8"/>
</dbReference>
<name>A0A2T7NWT6_POMCA</name>
<dbReference type="Gene3D" id="3.20.20.80">
    <property type="entry name" value="Glycosidases"/>
    <property type="match status" value="1"/>
</dbReference>
<keyword evidence="6" id="KW-0732">Signal</keyword>
<proteinExistence type="inferred from homology"/>
<evidence type="ECO:0000256" key="2">
    <source>
        <dbReference type="ARBA" id="ARBA00022737"/>
    </source>
</evidence>
<dbReference type="PANTHER" id="PTHR31490">
    <property type="entry name" value="GLYCOSYL HYDROLASE"/>
    <property type="match status" value="1"/>
</dbReference>
<evidence type="ECO:0000256" key="4">
    <source>
        <dbReference type="ARBA" id="ARBA00023277"/>
    </source>
</evidence>
<dbReference type="Pfam" id="PF00331">
    <property type="entry name" value="Glyco_hydro_10"/>
    <property type="match status" value="1"/>
</dbReference>
<keyword evidence="9" id="KW-1185">Reference proteome</keyword>
<dbReference type="OrthoDB" id="1650875at2759"/>
<evidence type="ECO:0000256" key="6">
    <source>
        <dbReference type="SAM" id="SignalP"/>
    </source>
</evidence>
<gene>
    <name evidence="8" type="ORF">C0Q70_13276</name>
</gene>
<protein>
    <recommendedName>
        <fullName evidence="7">GH10 domain-containing protein</fullName>
    </recommendedName>
</protein>
<dbReference type="PROSITE" id="PS51760">
    <property type="entry name" value="GH10_2"/>
    <property type="match status" value="1"/>
</dbReference>
<feature type="signal peptide" evidence="6">
    <location>
        <begin position="1"/>
        <end position="24"/>
    </location>
</feature>
<dbReference type="SMART" id="SM00633">
    <property type="entry name" value="Glyco_10"/>
    <property type="match status" value="1"/>
</dbReference>
<dbReference type="GO" id="GO:0000272">
    <property type="term" value="P:polysaccharide catabolic process"/>
    <property type="evidence" value="ECO:0007669"/>
    <property type="project" value="UniProtKB-KW"/>
</dbReference>
<dbReference type="PANTHER" id="PTHR31490:SF1">
    <property type="entry name" value="ENDO-1,4-BETA-XYLANASE 1"/>
    <property type="match status" value="1"/>
</dbReference>
<comment type="similarity">
    <text evidence="1">Belongs to the glycosyl hydrolase 10 (cellulase F) family.</text>
</comment>
<dbReference type="Pfam" id="PF02018">
    <property type="entry name" value="CBM_4_9"/>
    <property type="match status" value="1"/>
</dbReference>
<dbReference type="AlphaFoldDB" id="A0A2T7NWT6"/>